<accession>A0ABN1IRL7</accession>
<dbReference type="Proteomes" id="UP001500339">
    <property type="component" value="Unassembled WGS sequence"/>
</dbReference>
<proteinExistence type="predicted"/>
<sequence length="97" mass="11334">MSKKVSISLPEHVYSLAKKKSKLTHGDNFSGYIRDLVCRQFTEEELKNELKPIWAGREKVAEYETDCRCCTKKIIKGSTIYLTNLGYWVHEECCRKE</sequence>
<reference evidence="1 2" key="1">
    <citation type="journal article" date="2019" name="Int. J. Syst. Evol. Microbiol.">
        <title>The Global Catalogue of Microorganisms (GCM) 10K type strain sequencing project: providing services to taxonomists for standard genome sequencing and annotation.</title>
        <authorList>
            <consortium name="The Broad Institute Genomics Platform"/>
            <consortium name="The Broad Institute Genome Sequencing Center for Infectious Disease"/>
            <person name="Wu L."/>
            <person name="Ma J."/>
        </authorList>
    </citation>
    <scope>NUCLEOTIDE SEQUENCE [LARGE SCALE GENOMIC DNA]</scope>
    <source>
        <strain evidence="1 2">JCM 1405</strain>
    </source>
</reference>
<keyword evidence="2" id="KW-1185">Reference proteome</keyword>
<evidence type="ECO:0000313" key="2">
    <source>
        <dbReference type="Proteomes" id="UP001500339"/>
    </source>
</evidence>
<evidence type="ECO:0008006" key="3">
    <source>
        <dbReference type="Google" id="ProtNLM"/>
    </source>
</evidence>
<dbReference type="RefSeq" id="WP_343767018.1">
    <property type="nucleotide sequence ID" value="NZ_BAAACF010000001.1"/>
</dbReference>
<comment type="caution">
    <text evidence="1">The sequence shown here is derived from an EMBL/GenBank/DDBJ whole genome shotgun (WGS) entry which is preliminary data.</text>
</comment>
<gene>
    <name evidence="1" type="ORF">GCM10008905_08490</name>
</gene>
<name>A0ABN1IRL7_9CLOT</name>
<organism evidence="1 2">
    <name type="scientific">Clostridium malenominatum</name>
    <dbReference type="NCBI Taxonomy" id="1539"/>
    <lineage>
        <taxon>Bacteria</taxon>
        <taxon>Bacillati</taxon>
        <taxon>Bacillota</taxon>
        <taxon>Clostridia</taxon>
        <taxon>Eubacteriales</taxon>
        <taxon>Clostridiaceae</taxon>
        <taxon>Clostridium</taxon>
    </lineage>
</organism>
<protein>
    <recommendedName>
        <fullName evidence="3">CopG family transcriptional regulator</fullName>
    </recommendedName>
</protein>
<dbReference type="EMBL" id="BAAACF010000001">
    <property type="protein sequence ID" value="GAA0719893.1"/>
    <property type="molecule type" value="Genomic_DNA"/>
</dbReference>
<evidence type="ECO:0000313" key="1">
    <source>
        <dbReference type="EMBL" id="GAA0719893.1"/>
    </source>
</evidence>